<dbReference type="RefSeq" id="XP_009163402.1">
    <property type="nucleotide sequence ID" value="XM_009165138.1"/>
</dbReference>
<dbReference type="CTD" id="20315365"/>
<dbReference type="EMBL" id="KL596630">
    <property type="protein sequence ID" value="KER32893.1"/>
    <property type="molecule type" value="Genomic_DNA"/>
</dbReference>
<evidence type="ECO:0000256" key="1">
    <source>
        <dbReference type="SAM" id="MobiDB-lite"/>
    </source>
</evidence>
<evidence type="ECO:0000313" key="3">
    <source>
        <dbReference type="Proteomes" id="UP000054324"/>
    </source>
</evidence>
<protein>
    <submittedName>
        <fullName evidence="2">Uncharacterized protein</fullName>
    </submittedName>
</protein>
<feature type="region of interest" description="Disordered" evidence="1">
    <location>
        <begin position="110"/>
        <end position="129"/>
    </location>
</feature>
<organism evidence="2 3">
    <name type="scientific">Opisthorchis viverrini</name>
    <name type="common">Southeast Asian liver fluke</name>
    <dbReference type="NCBI Taxonomy" id="6198"/>
    <lineage>
        <taxon>Eukaryota</taxon>
        <taxon>Metazoa</taxon>
        <taxon>Spiralia</taxon>
        <taxon>Lophotrochozoa</taxon>
        <taxon>Platyhelminthes</taxon>
        <taxon>Trematoda</taxon>
        <taxon>Digenea</taxon>
        <taxon>Opisthorchiida</taxon>
        <taxon>Opisthorchiata</taxon>
        <taxon>Opisthorchiidae</taxon>
        <taxon>Opisthorchis</taxon>
    </lineage>
</organism>
<dbReference type="KEGG" id="ovi:T265_01177"/>
<name>A0A074ZZK2_OPIVI</name>
<dbReference type="AlphaFoldDB" id="A0A074ZZK2"/>
<gene>
    <name evidence="2" type="ORF">T265_01177</name>
</gene>
<accession>A0A074ZZK2</accession>
<evidence type="ECO:0000313" key="2">
    <source>
        <dbReference type="EMBL" id="KER32893.1"/>
    </source>
</evidence>
<keyword evidence="3" id="KW-1185">Reference proteome</keyword>
<dbReference type="GeneID" id="20315365"/>
<proteinExistence type="predicted"/>
<dbReference type="Proteomes" id="UP000054324">
    <property type="component" value="Unassembled WGS sequence"/>
</dbReference>
<sequence length="129" mass="13919">MEGISIYVAPTSETSDQWIAHLSSGPAGDGLEHASSVDVRGGVTCLGIVRTKDLPFTAFVMVHSRDSNPIVLLLVRNFKGQTLLIYRTTGNLKRIGPHGQFVVNATQLTNYPSSNGEHKAPQGTTQLMQ</sequence>
<reference evidence="2 3" key="1">
    <citation type="submission" date="2013-11" db="EMBL/GenBank/DDBJ databases">
        <title>Opisthorchis viverrini - life in the bile duct.</title>
        <authorList>
            <person name="Young N.D."/>
            <person name="Nagarajan N."/>
            <person name="Lin S.J."/>
            <person name="Korhonen P.K."/>
            <person name="Jex A.R."/>
            <person name="Hall R.S."/>
            <person name="Safavi-Hemami H."/>
            <person name="Kaewkong W."/>
            <person name="Bertrand D."/>
            <person name="Gao S."/>
            <person name="Seet Q."/>
            <person name="Wongkham S."/>
            <person name="Teh B.T."/>
            <person name="Wongkham C."/>
            <person name="Intapan P.M."/>
            <person name="Maleewong W."/>
            <person name="Yang X."/>
            <person name="Hu M."/>
            <person name="Wang Z."/>
            <person name="Hofmann A."/>
            <person name="Sternberg P.W."/>
            <person name="Tan P."/>
            <person name="Wang J."/>
            <person name="Gasser R.B."/>
        </authorList>
    </citation>
    <scope>NUCLEOTIDE SEQUENCE [LARGE SCALE GENOMIC DNA]</scope>
</reference>